<dbReference type="CDD" id="cd01065">
    <property type="entry name" value="NAD_bind_Shikimate_DH"/>
    <property type="match status" value="1"/>
</dbReference>
<dbReference type="RefSeq" id="WP_160727560.1">
    <property type="nucleotide sequence ID" value="NZ_WTYC01000003.1"/>
</dbReference>
<organism evidence="7 8">
    <name type="scientific">Qipengyuania vulgaris</name>
    <dbReference type="NCBI Taxonomy" id="291985"/>
    <lineage>
        <taxon>Bacteria</taxon>
        <taxon>Pseudomonadati</taxon>
        <taxon>Pseudomonadota</taxon>
        <taxon>Alphaproteobacteria</taxon>
        <taxon>Sphingomonadales</taxon>
        <taxon>Erythrobacteraceae</taxon>
        <taxon>Qipengyuania</taxon>
    </lineage>
</organism>
<dbReference type="GO" id="GO:0005829">
    <property type="term" value="C:cytosol"/>
    <property type="evidence" value="ECO:0007669"/>
    <property type="project" value="TreeGrafter"/>
</dbReference>
<dbReference type="InterPro" id="IPR013708">
    <property type="entry name" value="Shikimate_DH-bd_N"/>
</dbReference>
<dbReference type="PANTHER" id="PTHR21089:SF1">
    <property type="entry name" value="BIFUNCTIONAL 3-DEHYDROQUINATE DEHYDRATASE_SHIKIMATE DEHYDROGENASE, CHLOROPLASTIC"/>
    <property type="match status" value="1"/>
</dbReference>
<feature type="binding site" evidence="4">
    <location>
        <position position="79"/>
    </location>
    <ligand>
        <name>NADP(+)</name>
        <dbReference type="ChEBI" id="CHEBI:58349"/>
    </ligand>
</feature>
<dbReference type="OrthoDB" id="9792692at2"/>
<dbReference type="GO" id="GO:0009423">
    <property type="term" value="P:chorismate biosynthetic process"/>
    <property type="evidence" value="ECO:0007669"/>
    <property type="project" value="UniProtKB-UniRule"/>
</dbReference>
<evidence type="ECO:0000256" key="1">
    <source>
        <dbReference type="ARBA" id="ARBA00004871"/>
    </source>
</evidence>
<keyword evidence="3 4" id="KW-0057">Aromatic amino acid biosynthesis</keyword>
<dbReference type="SUPFAM" id="SSF53223">
    <property type="entry name" value="Aminoacid dehydrogenase-like, N-terminal domain"/>
    <property type="match status" value="1"/>
</dbReference>
<dbReference type="EC" id="1.1.1.25" evidence="4"/>
<reference evidence="7 8" key="1">
    <citation type="submission" date="2019-12" db="EMBL/GenBank/DDBJ databases">
        <title>Genomic-based taxomic classification of the family Erythrobacteraceae.</title>
        <authorList>
            <person name="Xu L."/>
        </authorList>
    </citation>
    <scope>NUCLEOTIDE SEQUENCE [LARGE SCALE GENOMIC DNA]</scope>
    <source>
        <strain evidence="7 8">DSM 17792</strain>
    </source>
</reference>
<dbReference type="GO" id="GO:0019632">
    <property type="term" value="P:shikimate metabolic process"/>
    <property type="evidence" value="ECO:0007669"/>
    <property type="project" value="TreeGrafter"/>
</dbReference>
<feature type="binding site" evidence="4">
    <location>
        <position position="249"/>
    </location>
    <ligand>
        <name>NADP(+)</name>
        <dbReference type="ChEBI" id="CHEBI:58349"/>
    </ligand>
</feature>
<feature type="binding site" evidence="4">
    <location>
        <begin position="15"/>
        <end position="17"/>
    </location>
    <ligand>
        <name>shikimate</name>
        <dbReference type="ChEBI" id="CHEBI:36208"/>
    </ligand>
</feature>
<dbReference type="EMBL" id="WTYC01000003">
    <property type="protein sequence ID" value="MXO48002.1"/>
    <property type="molecule type" value="Genomic_DNA"/>
</dbReference>
<evidence type="ECO:0000259" key="6">
    <source>
        <dbReference type="Pfam" id="PF18317"/>
    </source>
</evidence>
<dbReference type="PANTHER" id="PTHR21089">
    <property type="entry name" value="SHIKIMATE DEHYDROGENASE"/>
    <property type="match status" value="1"/>
</dbReference>
<dbReference type="Pfam" id="PF08501">
    <property type="entry name" value="Shikimate_dh_N"/>
    <property type="match status" value="1"/>
</dbReference>
<evidence type="ECO:0000256" key="3">
    <source>
        <dbReference type="ARBA" id="ARBA00023141"/>
    </source>
</evidence>
<dbReference type="SUPFAM" id="SSF51735">
    <property type="entry name" value="NAD(P)-binding Rossmann-fold domains"/>
    <property type="match status" value="1"/>
</dbReference>
<dbReference type="Gene3D" id="3.40.50.10860">
    <property type="entry name" value="Leucine Dehydrogenase, chain A, domain 1"/>
    <property type="match status" value="1"/>
</dbReference>
<keyword evidence="8" id="KW-1185">Reference proteome</keyword>
<evidence type="ECO:0000256" key="2">
    <source>
        <dbReference type="ARBA" id="ARBA00023002"/>
    </source>
</evidence>
<feature type="binding site" evidence="4">
    <location>
        <position position="256"/>
    </location>
    <ligand>
        <name>shikimate</name>
        <dbReference type="ChEBI" id="CHEBI:36208"/>
    </ligand>
</feature>
<dbReference type="GO" id="GO:0050661">
    <property type="term" value="F:NADP binding"/>
    <property type="evidence" value="ECO:0007669"/>
    <property type="project" value="TreeGrafter"/>
</dbReference>
<protein>
    <recommendedName>
        <fullName evidence="4">Shikimate dehydrogenase (NADP(+))</fullName>
        <shortName evidence="4">SDH</shortName>
        <ecNumber evidence="4">1.1.1.25</ecNumber>
    </recommendedName>
</protein>
<accession>A0A844XSK9</accession>
<feature type="binding site" evidence="4">
    <location>
        <position position="63"/>
    </location>
    <ligand>
        <name>shikimate</name>
        <dbReference type="ChEBI" id="CHEBI:36208"/>
    </ligand>
</feature>
<evidence type="ECO:0000256" key="4">
    <source>
        <dbReference type="HAMAP-Rule" id="MF_00222"/>
    </source>
</evidence>
<comment type="pathway">
    <text evidence="1 4">Metabolic intermediate biosynthesis; chorismate biosynthesis; chorismate from D-erythrose 4-phosphate and phosphoenolpyruvate: step 4/7.</text>
</comment>
<comment type="function">
    <text evidence="4">Involved in the biosynthesis of the chorismate, which leads to the biosynthesis of aromatic amino acids. Catalyzes the reversible NADPH linked reduction of 3-dehydroshikimate (DHSA) to yield shikimate (SA).</text>
</comment>
<keyword evidence="2 4" id="KW-0560">Oxidoreductase</keyword>
<feature type="binding site" evidence="4">
    <location>
        <position position="104"/>
    </location>
    <ligand>
        <name>shikimate</name>
        <dbReference type="ChEBI" id="CHEBI:36208"/>
    </ligand>
</feature>
<dbReference type="GO" id="GO:0008652">
    <property type="term" value="P:amino acid biosynthetic process"/>
    <property type="evidence" value="ECO:0007669"/>
    <property type="project" value="UniProtKB-KW"/>
</dbReference>
<proteinExistence type="inferred from homology"/>
<comment type="caution">
    <text evidence="4">Lacks conserved residue(s) required for the propagation of feature annotation.</text>
</comment>
<dbReference type="InterPro" id="IPR036291">
    <property type="entry name" value="NAD(P)-bd_dom_sf"/>
</dbReference>
<dbReference type="InterPro" id="IPR041121">
    <property type="entry name" value="SDH_C"/>
</dbReference>
<evidence type="ECO:0000313" key="8">
    <source>
        <dbReference type="Proteomes" id="UP000448199"/>
    </source>
</evidence>
<name>A0A844XSK9_9SPHN</name>
<evidence type="ECO:0000313" key="7">
    <source>
        <dbReference type="EMBL" id="MXO48002.1"/>
    </source>
</evidence>
<comment type="caution">
    <text evidence="7">The sequence shown here is derived from an EMBL/GenBank/DDBJ whole genome shotgun (WGS) entry which is preliminary data.</text>
</comment>
<dbReference type="InterPro" id="IPR046346">
    <property type="entry name" value="Aminoacid_DH-like_N_sf"/>
</dbReference>
<comment type="subunit">
    <text evidence="4">Homodimer.</text>
</comment>
<feature type="binding site" evidence="4">
    <location>
        <position position="226"/>
    </location>
    <ligand>
        <name>NADP(+)</name>
        <dbReference type="ChEBI" id="CHEBI:58349"/>
    </ligand>
</feature>
<feature type="active site" description="Proton acceptor" evidence="4">
    <location>
        <position position="67"/>
    </location>
</feature>
<dbReference type="Gene3D" id="3.40.50.720">
    <property type="entry name" value="NAD(P)-binding Rossmann-like Domain"/>
    <property type="match status" value="1"/>
</dbReference>
<feature type="binding site" evidence="4">
    <location>
        <position position="88"/>
    </location>
    <ligand>
        <name>shikimate</name>
        <dbReference type="ChEBI" id="CHEBI:36208"/>
    </ligand>
</feature>
<feature type="domain" description="Shikimate dehydrogenase substrate binding N-terminal" evidence="5">
    <location>
        <begin position="7"/>
        <end position="90"/>
    </location>
</feature>
<keyword evidence="4" id="KW-0521">NADP</keyword>
<dbReference type="GO" id="GO:0004764">
    <property type="term" value="F:shikimate 3-dehydrogenase (NADP+) activity"/>
    <property type="evidence" value="ECO:0007669"/>
    <property type="project" value="UniProtKB-UniRule"/>
</dbReference>
<evidence type="ECO:0000259" key="5">
    <source>
        <dbReference type="Pfam" id="PF08501"/>
    </source>
</evidence>
<comment type="similarity">
    <text evidence="4">Belongs to the shikimate dehydrogenase family.</text>
</comment>
<gene>
    <name evidence="4" type="primary">aroE</name>
    <name evidence="7" type="ORF">GRI69_07010</name>
</gene>
<dbReference type="HAMAP" id="MF_00222">
    <property type="entry name" value="Shikimate_DH_AroE"/>
    <property type="match status" value="1"/>
</dbReference>
<dbReference type="UniPathway" id="UPA00053">
    <property type="reaction ID" value="UER00087"/>
</dbReference>
<dbReference type="GO" id="GO:0009073">
    <property type="term" value="P:aromatic amino acid family biosynthetic process"/>
    <property type="evidence" value="ECO:0007669"/>
    <property type="project" value="UniProtKB-KW"/>
</dbReference>
<feature type="domain" description="SDH C-terminal" evidence="6">
    <location>
        <begin position="249"/>
        <end position="272"/>
    </location>
</feature>
<dbReference type="InterPro" id="IPR022893">
    <property type="entry name" value="Shikimate_DH_fam"/>
</dbReference>
<comment type="catalytic activity">
    <reaction evidence="4">
        <text>shikimate + NADP(+) = 3-dehydroshikimate + NADPH + H(+)</text>
        <dbReference type="Rhea" id="RHEA:17737"/>
        <dbReference type="ChEBI" id="CHEBI:15378"/>
        <dbReference type="ChEBI" id="CHEBI:16630"/>
        <dbReference type="ChEBI" id="CHEBI:36208"/>
        <dbReference type="ChEBI" id="CHEBI:57783"/>
        <dbReference type="ChEBI" id="CHEBI:58349"/>
        <dbReference type="EC" id="1.1.1.25"/>
    </reaction>
</comment>
<dbReference type="AlphaFoldDB" id="A0A844XSK9"/>
<sequence>MTPYAEVIGDPIAQSKSPAIHGFWIEKLGLDAAYRAHHVAAEDLADYLTDRRGDPSWRGCNVTMPHKQAVIPLLDGLDDLAKQVAAVNTVHRGRDGALAGRNTDVAGFLEPLKQRLGRQHYFRMARVLGTGGAARAIVAGLDEAGFTFVLAGRDPDKAQALLNELSQGEHHVTPLSHFAEPTDFAFDDRKGCCDLVVNASPLGMRGQPPLAFDWSHAPPGSIAYDIVTDPVETDFLRTAREAGFETIDGLAMLIGQAAEAFVHFFGVRPPREFDAELRERLIA</sequence>
<keyword evidence="4" id="KW-0028">Amino-acid biosynthesis</keyword>
<dbReference type="Proteomes" id="UP000448199">
    <property type="component" value="Unassembled WGS sequence"/>
</dbReference>
<dbReference type="Pfam" id="PF18317">
    <property type="entry name" value="SDH_C"/>
    <property type="match status" value="1"/>
</dbReference>